<reference evidence="7" key="1">
    <citation type="journal article" date="2021" name="G3 (Bethesda)">
        <title>Genome and transcriptome analysis of the beet armyworm Spodoptera exigua reveals targets for pest control. .</title>
        <authorList>
            <person name="Simon S."/>
            <person name="Breeschoten T."/>
            <person name="Jansen H.J."/>
            <person name="Dirks R.P."/>
            <person name="Schranz M.E."/>
            <person name="Ros V.I.D."/>
        </authorList>
    </citation>
    <scope>NUCLEOTIDE SEQUENCE</scope>
    <source>
        <strain evidence="7">TB_SE_WUR_2020</strain>
    </source>
</reference>
<dbReference type="InterPro" id="IPR042185">
    <property type="entry name" value="Serpin_sf_2"/>
</dbReference>
<dbReference type="AlphaFoldDB" id="A0A922N1G3"/>
<dbReference type="SUPFAM" id="SSF56574">
    <property type="entry name" value="Serpins"/>
    <property type="match status" value="1"/>
</dbReference>
<evidence type="ECO:0000256" key="1">
    <source>
        <dbReference type="ARBA" id="ARBA00009500"/>
    </source>
</evidence>
<evidence type="ECO:0000313" key="8">
    <source>
        <dbReference type="Proteomes" id="UP000814243"/>
    </source>
</evidence>
<dbReference type="Proteomes" id="UP000814243">
    <property type="component" value="Unassembled WGS sequence"/>
</dbReference>
<comment type="caution">
    <text evidence="7">The sequence shown here is derived from an EMBL/GenBank/DDBJ whole genome shotgun (WGS) entry which is preliminary data.</text>
</comment>
<dbReference type="InterPro" id="IPR000215">
    <property type="entry name" value="Serpin_fam"/>
</dbReference>
<dbReference type="GO" id="GO:0005615">
    <property type="term" value="C:extracellular space"/>
    <property type="evidence" value="ECO:0007669"/>
    <property type="project" value="InterPro"/>
</dbReference>
<proteinExistence type="inferred from homology"/>
<evidence type="ECO:0000256" key="3">
    <source>
        <dbReference type="ARBA" id="ARBA00022900"/>
    </source>
</evidence>
<evidence type="ECO:0000256" key="5">
    <source>
        <dbReference type="SAM" id="SignalP"/>
    </source>
</evidence>
<sequence length="411" mass="46106">MKSFAFVISLILTSASATGFQEIYSRRVGSNCPVYRDVTIDYRTAVYEFITEVYKDIGPRSSYHFIFSPLSVWIILAAVAEGADPYTKQQLFRLLRLPNDPCVRLKYYQLATSRYLPGYDVSIVSTRSLVVDQSVVVNPYWHDFVSKNNLIDVVSVPFRSNPEGSLNAIKYLSSVSSLSNLDLSGNSVFVDIMDYNGLWSTAFSDAVIQRTSFYDFFGKKIGSVDMMRVTKPAKLGYLSSINAKVLDLPIGVDNRYRMLFALILDSNDLAAKVQSIRSTIVLEFMSSSRESYVPIDIAIPRFKMTSEINIRQILENLGVNSLWRDPSVTGGISDPAALPSGFLQRSTITLDNRGVMPSPLFSEVPYNQSTGLEEVLGRHFIADQPFMYAVFDTETYTCIMAALYSQPTYSF</sequence>
<dbReference type="PANTHER" id="PTHR11461:SF211">
    <property type="entry name" value="GH10112P-RELATED"/>
    <property type="match status" value="1"/>
</dbReference>
<dbReference type="InterPro" id="IPR023796">
    <property type="entry name" value="Serpin_dom"/>
</dbReference>
<evidence type="ECO:0000256" key="2">
    <source>
        <dbReference type="ARBA" id="ARBA00022690"/>
    </source>
</evidence>
<dbReference type="Gene3D" id="3.30.497.10">
    <property type="entry name" value="Antithrombin, subunit I, domain 2"/>
    <property type="match status" value="1"/>
</dbReference>
<dbReference type="Gene3D" id="2.30.39.10">
    <property type="entry name" value="Alpha-1-antitrypsin, domain 1"/>
    <property type="match status" value="1"/>
</dbReference>
<gene>
    <name evidence="7" type="ORF">HF086_005294</name>
</gene>
<feature type="domain" description="Serpin" evidence="6">
    <location>
        <begin position="51"/>
        <end position="407"/>
    </location>
</feature>
<organism evidence="7 8">
    <name type="scientific">Spodoptera exigua</name>
    <name type="common">Beet armyworm</name>
    <name type="synonym">Noctua fulgens</name>
    <dbReference type="NCBI Taxonomy" id="7107"/>
    <lineage>
        <taxon>Eukaryota</taxon>
        <taxon>Metazoa</taxon>
        <taxon>Ecdysozoa</taxon>
        <taxon>Arthropoda</taxon>
        <taxon>Hexapoda</taxon>
        <taxon>Insecta</taxon>
        <taxon>Pterygota</taxon>
        <taxon>Neoptera</taxon>
        <taxon>Endopterygota</taxon>
        <taxon>Lepidoptera</taxon>
        <taxon>Glossata</taxon>
        <taxon>Ditrysia</taxon>
        <taxon>Noctuoidea</taxon>
        <taxon>Noctuidae</taxon>
        <taxon>Amphipyrinae</taxon>
        <taxon>Spodoptera</taxon>
    </lineage>
</organism>
<keyword evidence="5" id="KW-0732">Signal</keyword>
<keyword evidence="3" id="KW-0722">Serine protease inhibitor</keyword>
<name>A0A922N1G3_SPOEX</name>
<feature type="signal peptide" evidence="5">
    <location>
        <begin position="1"/>
        <end position="17"/>
    </location>
</feature>
<feature type="chain" id="PRO_5037410356" description="Serpin domain-containing protein" evidence="5">
    <location>
        <begin position="18"/>
        <end position="411"/>
    </location>
</feature>
<dbReference type="EMBL" id="JACEFF010000019">
    <property type="protein sequence ID" value="KAH9645645.1"/>
    <property type="molecule type" value="Genomic_DNA"/>
</dbReference>
<dbReference type="SMART" id="SM00093">
    <property type="entry name" value="SERPIN"/>
    <property type="match status" value="1"/>
</dbReference>
<dbReference type="PANTHER" id="PTHR11461">
    <property type="entry name" value="SERINE PROTEASE INHIBITOR, SERPIN"/>
    <property type="match status" value="1"/>
</dbReference>
<comment type="similarity">
    <text evidence="1 4">Belongs to the serpin family.</text>
</comment>
<keyword evidence="2" id="KW-0646">Protease inhibitor</keyword>
<dbReference type="InterPro" id="IPR042178">
    <property type="entry name" value="Serpin_sf_1"/>
</dbReference>
<evidence type="ECO:0000313" key="7">
    <source>
        <dbReference type="EMBL" id="KAH9645645.1"/>
    </source>
</evidence>
<dbReference type="GO" id="GO:0004867">
    <property type="term" value="F:serine-type endopeptidase inhibitor activity"/>
    <property type="evidence" value="ECO:0007669"/>
    <property type="project" value="UniProtKB-KW"/>
</dbReference>
<evidence type="ECO:0000256" key="4">
    <source>
        <dbReference type="RuleBase" id="RU000411"/>
    </source>
</evidence>
<protein>
    <recommendedName>
        <fullName evidence="6">Serpin domain-containing protein</fullName>
    </recommendedName>
</protein>
<evidence type="ECO:0000259" key="6">
    <source>
        <dbReference type="SMART" id="SM00093"/>
    </source>
</evidence>
<accession>A0A922N1G3</accession>
<dbReference type="Pfam" id="PF00079">
    <property type="entry name" value="Serpin"/>
    <property type="match status" value="1"/>
</dbReference>
<dbReference type="InterPro" id="IPR036186">
    <property type="entry name" value="Serpin_sf"/>
</dbReference>